<dbReference type="InterPro" id="IPR001697">
    <property type="entry name" value="Pyr_Knase"/>
</dbReference>
<proteinExistence type="inferred from homology"/>
<dbReference type="Pfam" id="PF00224">
    <property type="entry name" value="PK"/>
    <property type="match status" value="1"/>
</dbReference>
<comment type="catalytic activity">
    <reaction evidence="14">
        <text>pyruvate + ATP = phosphoenolpyruvate + ADP + H(+)</text>
        <dbReference type="Rhea" id="RHEA:18157"/>
        <dbReference type="ChEBI" id="CHEBI:15361"/>
        <dbReference type="ChEBI" id="CHEBI:15378"/>
        <dbReference type="ChEBI" id="CHEBI:30616"/>
        <dbReference type="ChEBI" id="CHEBI:58702"/>
        <dbReference type="ChEBI" id="CHEBI:456216"/>
        <dbReference type="EC" id="2.7.1.40"/>
    </reaction>
</comment>
<protein>
    <recommendedName>
        <fullName evidence="4 13">Pyruvate kinase</fullName>
        <ecNumber evidence="4 13">2.7.1.40</ecNumber>
    </recommendedName>
</protein>
<dbReference type="GO" id="GO:0030955">
    <property type="term" value="F:potassium ion binding"/>
    <property type="evidence" value="ECO:0007669"/>
    <property type="project" value="UniProtKB-UniRule"/>
</dbReference>
<keyword evidence="5 14" id="KW-0808">Transferase</keyword>
<dbReference type="PROSITE" id="PS00110">
    <property type="entry name" value="PYRUVATE_KINASE"/>
    <property type="match status" value="1"/>
</dbReference>
<evidence type="ECO:0000256" key="13">
    <source>
        <dbReference type="NCBIfam" id="TIGR01064"/>
    </source>
</evidence>
<keyword evidence="11 14" id="KW-0324">Glycolysis</keyword>
<evidence type="ECO:0000259" key="16">
    <source>
        <dbReference type="Pfam" id="PF02887"/>
    </source>
</evidence>
<accession>A0A7C4RVF2</accession>
<evidence type="ECO:0000256" key="3">
    <source>
        <dbReference type="ARBA" id="ARBA00008663"/>
    </source>
</evidence>
<keyword evidence="7" id="KW-0547">Nucleotide-binding</keyword>
<dbReference type="SUPFAM" id="SSF51621">
    <property type="entry name" value="Phosphoenolpyruvate/pyruvate domain"/>
    <property type="match status" value="1"/>
</dbReference>
<evidence type="ECO:0000256" key="10">
    <source>
        <dbReference type="ARBA" id="ARBA00022842"/>
    </source>
</evidence>
<dbReference type="SUPFAM" id="SSF52935">
    <property type="entry name" value="PK C-terminal domain-like"/>
    <property type="match status" value="1"/>
</dbReference>
<dbReference type="NCBIfam" id="NF004491">
    <property type="entry name" value="PRK05826.1"/>
    <property type="match status" value="1"/>
</dbReference>
<dbReference type="InterPro" id="IPR015806">
    <property type="entry name" value="Pyrv_Knase_insert_dom_sf"/>
</dbReference>
<evidence type="ECO:0000256" key="14">
    <source>
        <dbReference type="RuleBase" id="RU000504"/>
    </source>
</evidence>
<organism evidence="17">
    <name type="scientific">Fervidobacterium thailandense</name>
    <dbReference type="NCBI Taxonomy" id="1008305"/>
    <lineage>
        <taxon>Bacteria</taxon>
        <taxon>Thermotogati</taxon>
        <taxon>Thermotogota</taxon>
        <taxon>Thermotogae</taxon>
        <taxon>Thermotogales</taxon>
        <taxon>Fervidobacteriaceae</taxon>
        <taxon>Fervidobacterium</taxon>
    </lineage>
</organism>
<evidence type="ECO:0000256" key="1">
    <source>
        <dbReference type="ARBA" id="ARBA00001958"/>
    </source>
</evidence>
<comment type="similarity">
    <text evidence="3 14">Belongs to the pyruvate kinase family.</text>
</comment>
<evidence type="ECO:0000256" key="9">
    <source>
        <dbReference type="ARBA" id="ARBA00022840"/>
    </source>
</evidence>
<dbReference type="FunFam" id="2.40.33.10:FF:000001">
    <property type="entry name" value="Pyruvate kinase"/>
    <property type="match status" value="1"/>
</dbReference>
<dbReference type="InterPro" id="IPR018209">
    <property type="entry name" value="Pyrv_Knase_AS"/>
</dbReference>
<comment type="caution">
    <text evidence="17">The sequence shown here is derived from an EMBL/GenBank/DDBJ whole genome shotgun (WGS) entry which is preliminary data.</text>
</comment>
<dbReference type="AlphaFoldDB" id="A0A7C4RVF2"/>
<dbReference type="InterPro" id="IPR015795">
    <property type="entry name" value="Pyrv_Knase_C"/>
</dbReference>
<dbReference type="Gene3D" id="2.40.33.10">
    <property type="entry name" value="PK beta-barrel domain-like"/>
    <property type="match status" value="1"/>
</dbReference>
<dbReference type="UniPathway" id="UPA00109">
    <property type="reaction ID" value="UER00188"/>
</dbReference>
<feature type="domain" description="Pyruvate kinase C-terminal" evidence="16">
    <location>
        <begin position="356"/>
        <end position="468"/>
    </location>
</feature>
<name>A0A7C4RVF2_9BACT</name>
<dbReference type="Pfam" id="PF02887">
    <property type="entry name" value="PK_C"/>
    <property type="match status" value="1"/>
</dbReference>
<reference evidence="17" key="1">
    <citation type="journal article" date="2020" name="mSystems">
        <title>Genome- and Community-Level Interaction Insights into Carbon Utilization and Element Cycling Functions of Hydrothermarchaeota in Hydrothermal Sediment.</title>
        <authorList>
            <person name="Zhou Z."/>
            <person name="Liu Y."/>
            <person name="Xu W."/>
            <person name="Pan J."/>
            <person name="Luo Z.H."/>
            <person name="Li M."/>
        </authorList>
    </citation>
    <scope>NUCLEOTIDE SEQUENCE [LARGE SCALE GENOMIC DNA]</scope>
    <source>
        <strain evidence="17">SpSt-609</strain>
    </source>
</reference>
<dbReference type="NCBIfam" id="NF004978">
    <property type="entry name" value="PRK06354.1"/>
    <property type="match status" value="1"/>
</dbReference>
<evidence type="ECO:0000256" key="8">
    <source>
        <dbReference type="ARBA" id="ARBA00022777"/>
    </source>
</evidence>
<feature type="domain" description="Pyruvate kinase barrel" evidence="15">
    <location>
        <begin position="1"/>
        <end position="319"/>
    </location>
</feature>
<dbReference type="InterPro" id="IPR015813">
    <property type="entry name" value="Pyrv/PenolPyrv_kinase-like_dom"/>
</dbReference>
<evidence type="ECO:0000256" key="5">
    <source>
        <dbReference type="ARBA" id="ARBA00022679"/>
    </source>
</evidence>
<dbReference type="InterPro" id="IPR015793">
    <property type="entry name" value="Pyrv_Knase_brl"/>
</dbReference>
<keyword evidence="6" id="KW-0479">Metal-binding</keyword>
<sequence length="471" mass="52083">MRKTKIVATLGPATESEEGILRLLKCGVDVFRLNSSHETIEVHRERIRRLKSIRQRGYNFAILLDLAGPKIRTGKFETEYVTLEDGAEVEIVCGEEFVGNAKRFWINYDRLYEEIKPFEHILINDGAIDLEVKDVIKSQKTVLCTVKRGGTITHKRGVNLPGVDISIPSVTDRDREFIKMGNEEMIDYFALSFVRKAKDVKDAKALTGIPIVAKIETAQALDNLEEIILASDAVMVARGDLGVEIPVAQVPIAQKRIIEIANLYKKPVITATQMLESMVQNPTPTRAEITDISNAILDGTDAIMLSAETSVGKYPCEAVKVMDEVARNTEAYMEEYENYKIEWLREYSSSLDTPSAISYAAVTLARNVEAKLIITATSTGATAIHVAKFKPSVPVLAATHDDTTYHRLSLVWGVIPVKIEASLTTDQMIERVIQVAKETAMVKSGDTIVLVAGIPWGKPGTTNTVQVHVIS</sequence>
<keyword evidence="10 14" id="KW-0460">Magnesium</keyword>
<dbReference type="InterPro" id="IPR036918">
    <property type="entry name" value="Pyrv_Knase_C_sf"/>
</dbReference>
<dbReference type="PRINTS" id="PR01050">
    <property type="entry name" value="PYRUVTKNASE"/>
</dbReference>
<evidence type="ECO:0000256" key="11">
    <source>
        <dbReference type="ARBA" id="ARBA00023152"/>
    </source>
</evidence>
<dbReference type="PANTHER" id="PTHR11817">
    <property type="entry name" value="PYRUVATE KINASE"/>
    <property type="match status" value="1"/>
</dbReference>
<evidence type="ECO:0000259" key="15">
    <source>
        <dbReference type="Pfam" id="PF00224"/>
    </source>
</evidence>
<dbReference type="GO" id="GO:0000287">
    <property type="term" value="F:magnesium ion binding"/>
    <property type="evidence" value="ECO:0007669"/>
    <property type="project" value="UniProtKB-UniRule"/>
</dbReference>
<dbReference type="NCBIfam" id="TIGR01064">
    <property type="entry name" value="pyruv_kin"/>
    <property type="match status" value="1"/>
</dbReference>
<evidence type="ECO:0000256" key="12">
    <source>
        <dbReference type="ARBA" id="ARBA00023317"/>
    </source>
</evidence>
<keyword evidence="9" id="KW-0067">ATP-binding</keyword>
<dbReference type="GO" id="GO:0016301">
    <property type="term" value="F:kinase activity"/>
    <property type="evidence" value="ECO:0007669"/>
    <property type="project" value="UniProtKB-KW"/>
</dbReference>
<dbReference type="SUPFAM" id="SSF50800">
    <property type="entry name" value="PK beta-barrel domain-like"/>
    <property type="match status" value="1"/>
</dbReference>
<dbReference type="EMBL" id="DSZY01000010">
    <property type="protein sequence ID" value="HGU39935.1"/>
    <property type="molecule type" value="Genomic_DNA"/>
</dbReference>
<keyword evidence="8 14" id="KW-0418">Kinase</keyword>
<dbReference type="InterPro" id="IPR011037">
    <property type="entry name" value="Pyrv_Knase-like_insert_dom_sf"/>
</dbReference>
<evidence type="ECO:0000256" key="6">
    <source>
        <dbReference type="ARBA" id="ARBA00022723"/>
    </source>
</evidence>
<dbReference type="GO" id="GO:0005524">
    <property type="term" value="F:ATP binding"/>
    <property type="evidence" value="ECO:0007669"/>
    <property type="project" value="UniProtKB-KW"/>
</dbReference>
<dbReference type="InterPro" id="IPR040442">
    <property type="entry name" value="Pyrv_kinase-like_dom_sf"/>
</dbReference>
<evidence type="ECO:0000256" key="4">
    <source>
        <dbReference type="ARBA" id="ARBA00012142"/>
    </source>
</evidence>
<gene>
    <name evidence="17" type="primary">pyk</name>
    <name evidence="17" type="ORF">ENT77_01870</name>
</gene>
<dbReference type="Gene3D" id="3.20.20.60">
    <property type="entry name" value="Phosphoenolpyruvate-binding domains"/>
    <property type="match status" value="1"/>
</dbReference>
<evidence type="ECO:0000256" key="7">
    <source>
        <dbReference type="ARBA" id="ARBA00022741"/>
    </source>
</evidence>
<dbReference type="GO" id="GO:0004743">
    <property type="term" value="F:pyruvate kinase activity"/>
    <property type="evidence" value="ECO:0007669"/>
    <property type="project" value="UniProtKB-UniRule"/>
</dbReference>
<evidence type="ECO:0000313" key="17">
    <source>
        <dbReference type="EMBL" id="HGU39935.1"/>
    </source>
</evidence>
<dbReference type="EC" id="2.7.1.40" evidence="4 13"/>
<keyword evidence="12 17" id="KW-0670">Pyruvate</keyword>
<comment type="pathway">
    <text evidence="2 14">Carbohydrate degradation; glycolysis; pyruvate from D-glyceraldehyde 3-phosphate: step 5/5.</text>
</comment>
<comment type="cofactor">
    <cofactor evidence="1">
        <name>K(+)</name>
        <dbReference type="ChEBI" id="CHEBI:29103"/>
    </cofactor>
</comment>
<dbReference type="Gene3D" id="3.40.1380.20">
    <property type="entry name" value="Pyruvate kinase, C-terminal domain"/>
    <property type="match status" value="1"/>
</dbReference>
<evidence type="ECO:0000256" key="2">
    <source>
        <dbReference type="ARBA" id="ARBA00004997"/>
    </source>
</evidence>